<feature type="transmembrane region" description="Helical" evidence="1">
    <location>
        <begin position="35"/>
        <end position="54"/>
    </location>
</feature>
<dbReference type="Proteomes" id="UP000572007">
    <property type="component" value="Unassembled WGS sequence"/>
</dbReference>
<dbReference type="PANTHER" id="PTHR36974:SF1">
    <property type="entry name" value="DOXX FAMILY MEMBRANE PROTEIN"/>
    <property type="match status" value="1"/>
</dbReference>
<proteinExistence type="predicted"/>
<evidence type="ECO:0008006" key="4">
    <source>
        <dbReference type="Google" id="ProtNLM"/>
    </source>
</evidence>
<organism evidence="2 3">
    <name type="scientific">Nocardia coubleae</name>
    <dbReference type="NCBI Taxonomy" id="356147"/>
    <lineage>
        <taxon>Bacteria</taxon>
        <taxon>Bacillati</taxon>
        <taxon>Actinomycetota</taxon>
        <taxon>Actinomycetes</taxon>
        <taxon>Mycobacteriales</taxon>
        <taxon>Nocardiaceae</taxon>
        <taxon>Nocardia</taxon>
    </lineage>
</organism>
<dbReference type="AlphaFoldDB" id="A0A846WEE9"/>
<sequence length="171" mass="18452">MHYGVTVIVIVLLVSLLSFRALGALGISRFATWPAAAAHALAVMLMMTGSAHFMPSSVTVMPNYDDLVAMVPSFVPFPGFMVLFTGVLELLAAVGLILTRTRRIAGWALVPLFVLLLPANIYAAVENVTFAGEPASPLWQRIPEQLLYIGFAIWATGSLTPATRDRVPAQR</sequence>
<feature type="transmembrane region" description="Helical" evidence="1">
    <location>
        <begin position="6"/>
        <end position="23"/>
    </location>
</feature>
<accession>A0A846WEE9</accession>
<name>A0A846WEE9_9NOCA</name>
<comment type="caution">
    <text evidence="2">The sequence shown here is derived from an EMBL/GenBank/DDBJ whole genome shotgun (WGS) entry which is preliminary data.</text>
</comment>
<evidence type="ECO:0000313" key="2">
    <source>
        <dbReference type="EMBL" id="NKX90618.1"/>
    </source>
</evidence>
<keyword evidence="1" id="KW-0472">Membrane</keyword>
<evidence type="ECO:0000256" key="1">
    <source>
        <dbReference type="SAM" id="Phobius"/>
    </source>
</evidence>
<feature type="transmembrane region" description="Helical" evidence="1">
    <location>
        <begin position="74"/>
        <end position="98"/>
    </location>
</feature>
<reference evidence="2 3" key="1">
    <citation type="submission" date="2020-04" db="EMBL/GenBank/DDBJ databases">
        <title>MicrobeNet Type strains.</title>
        <authorList>
            <person name="Nicholson A.C."/>
        </authorList>
    </citation>
    <scope>NUCLEOTIDE SEQUENCE [LARGE SCALE GENOMIC DNA]</scope>
    <source>
        <strain evidence="2 3">DSM 44960</strain>
    </source>
</reference>
<dbReference type="EMBL" id="JAAXOM010000007">
    <property type="protein sequence ID" value="NKX90618.1"/>
    <property type="molecule type" value="Genomic_DNA"/>
</dbReference>
<dbReference type="PANTHER" id="PTHR36974">
    <property type="entry name" value="MEMBRANE PROTEIN-RELATED"/>
    <property type="match status" value="1"/>
</dbReference>
<keyword evidence="1" id="KW-1133">Transmembrane helix</keyword>
<feature type="transmembrane region" description="Helical" evidence="1">
    <location>
        <begin position="105"/>
        <end position="125"/>
    </location>
</feature>
<gene>
    <name evidence="2" type="ORF">HGA10_25355</name>
</gene>
<keyword evidence="3" id="KW-1185">Reference proteome</keyword>
<evidence type="ECO:0000313" key="3">
    <source>
        <dbReference type="Proteomes" id="UP000572007"/>
    </source>
</evidence>
<feature type="transmembrane region" description="Helical" evidence="1">
    <location>
        <begin position="145"/>
        <end position="163"/>
    </location>
</feature>
<protein>
    <recommendedName>
        <fullName evidence="4">DoxX family protein</fullName>
    </recommendedName>
</protein>
<keyword evidence="1" id="KW-0812">Transmembrane</keyword>